<dbReference type="AlphaFoldDB" id="A0A7R7EJZ4"/>
<evidence type="ECO:0000256" key="1">
    <source>
        <dbReference type="ARBA" id="ARBA00023015"/>
    </source>
</evidence>
<gene>
    <name evidence="5" type="ORF">bsdtb5_12960</name>
</gene>
<proteinExistence type="predicted"/>
<dbReference type="GO" id="GO:0003677">
    <property type="term" value="F:DNA binding"/>
    <property type="evidence" value="ECO:0007669"/>
    <property type="project" value="UniProtKB-KW"/>
</dbReference>
<evidence type="ECO:0000259" key="4">
    <source>
        <dbReference type="PROSITE" id="PS51118"/>
    </source>
</evidence>
<keyword evidence="2" id="KW-0238">DNA-binding</keyword>
<sequence>MAKEKISKAIKENDSIDKKIIDSMETSIDKSIDKPVEKHSEKAGAGHICHEDFIIHEQCHMRDVCARHETCPMVLVHKIIAGKWKLLILWYLTPGALRFSDIKRKLPKVTQKMLTNQLRSLEEDGLIYRKVYPVVPPKVEYGLTNIGMKLYPILAKMYSFGINYLEENKENILSRAED</sequence>
<dbReference type="PANTHER" id="PTHR33204:SF29">
    <property type="entry name" value="TRANSCRIPTIONAL REGULATOR"/>
    <property type="match status" value="1"/>
</dbReference>
<organism evidence="5 6">
    <name type="scientific">Anaeromicropila herbilytica</name>
    <dbReference type="NCBI Taxonomy" id="2785025"/>
    <lineage>
        <taxon>Bacteria</taxon>
        <taxon>Bacillati</taxon>
        <taxon>Bacillota</taxon>
        <taxon>Clostridia</taxon>
        <taxon>Lachnospirales</taxon>
        <taxon>Lachnospiraceae</taxon>
        <taxon>Anaeromicropila</taxon>
    </lineage>
</organism>
<dbReference type="PROSITE" id="PS51118">
    <property type="entry name" value="HTH_HXLR"/>
    <property type="match status" value="1"/>
</dbReference>
<keyword evidence="1" id="KW-0805">Transcription regulation</keyword>
<evidence type="ECO:0000256" key="2">
    <source>
        <dbReference type="ARBA" id="ARBA00023125"/>
    </source>
</evidence>
<dbReference type="EMBL" id="AP024169">
    <property type="protein sequence ID" value="BCN30001.1"/>
    <property type="molecule type" value="Genomic_DNA"/>
</dbReference>
<keyword evidence="6" id="KW-1185">Reference proteome</keyword>
<dbReference type="PANTHER" id="PTHR33204">
    <property type="entry name" value="TRANSCRIPTIONAL REGULATOR, MARR FAMILY"/>
    <property type="match status" value="1"/>
</dbReference>
<dbReference type="InterPro" id="IPR002577">
    <property type="entry name" value="HTH_HxlR"/>
</dbReference>
<feature type="domain" description="HTH hxlR-type" evidence="4">
    <location>
        <begin position="71"/>
        <end position="169"/>
    </location>
</feature>
<keyword evidence="3" id="KW-0804">Transcription</keyword>
<protein>
    <recommendedName>
        <fullName evidence="4">HTH hxlR-type domain-containing protein</fullName>
    </recommendedName>
</protein>
<dbReference type="InterPro" id="IPR036390">
    <property type="entry name" value="WH_DNA-bd_sf"/>
</dbReference>
<dbReference type="KEGG" id="ahb:bsdtb5_12960"/>
<evidence type="ECO:0000313" key="5">
    <source>
        <dbReference type="EMBL" id="BCN30001.1"/>
    </source>
</evidence>
<dbReference type="Gene3D" id="1.10.10.10">
    <property type="entry name" value="Winged helix-like DNA-binding domain superfamily/Winged helix DNA-binding domain"/>
    <property type="match status" value="1"/>
</dbReference>
<evidence type="ECO:0000313" key="6">
    <source>
        <dbReference type="Proteomes" id="UP000595897"/>
    </source>
</evidence>
<dbReference type="Proteomes" id="UP000595897">
    <property type="component" value="Chromosome"/>
</dbReference>
<accession>A0A7R7EJZ4</accession>
<dbReference type="InterPro" id="IPR036388">
    <property type="entry name" value="WH-like_DNA-bd_sf"/>
</dbReference>
<reference evidence="5 6" key="1">
    <citation type="submission" date="2020-11" db="EMBL/GenBank/DDBJ databases">
        <title>Draft genome sequencing of a Lachnospiraceae strain isolated from anoxic soil subjected to BSD treatment.</title>
        <authorList>
            <person name="Uek A."/>
            <person name="Tonouchi A."/>
        </authorList>
    </citation>
    <scope>NUCLEOTIDE SEQUENCE [LARGE SCALE GENOMIC DNA]</scope>
    <source>
        <strain evidence="5 6">TB5</strain>
    </source>
</reference>
<name>A0A7R7EJZ4_9FIRM</name>
<dbReference type="SUPFAM" id="SSF46785">
    <property type="entry name" value="Winged helix' DNA-binding domain"/>
    <property type="match status" value="1"/>
</dbReference>
<evidence type="ECO:0000256" key="3">
    <source>
        <dbReference type="ARBA" id="ARBA00023163"/>
    </source>
</evidence>
<dbReference type="Pfam" id="PF01638">
    <property type="entry name" value="HxlR"/>
    <property type="match status" value="1"/>
</dbReference>